<evidence type="ECO:0000313" key="10">
    <source>
        <dbReference type="Proteomes" id="UP000009877"/>
    </source>
</evidence>
<feature type="domain" description="Orotidine 5'-phosphate decarboxylase" evidence="8">
    <location>
        <begin position="22"/>
        <end position="287"/>
    </location>
</feature>
<reference evidence="9 10" key="1">
    <citation type="journal article" date="2014" name="Genome Announc.">
        <title>Draft Genome Sequence of Kocuria palustris PEL.</title>
        <authorList>
            <person name="Sharma G."/>
            <person name="Khatri I."/>
            <person name="Subramanian S."/>
        </authorList>
    </citation>
    <scope>NUCLEOTIDE SEQUENCE [LARGE SCALE GENOMIC DNA]</scope>
    <source>
        <strain evidence="9 10">PEL</strain>
    </source>
</reference>
<dbReference type="Gene3D" id="3.20.20.70">
    <property type="entry name" value="Aldolase class I"/>
    <property type="match status" value="1"/>
</dbReference>
<dbReference type="SMART" id="SM00934">
    <property type="entry name" value="OMPdecase"/>
    <property type="match status" value="1"/>
</dbReference>
<dbReference type="CDD" id="cd04725">
    <property type="entry name" value="OMP_decarboxylase_like"/>
    <property type="match status" value="1"/>
</dbReference>
<dbReference type="EC" id="4.1.1.23" evidence="7"/>
<dbReference type="NCBIfam" id="TIGR02127">
    <property type="entry name" value="pyrF_sub2"/>
    <property type="match status" value="1"/>
</dbReference>
<dbReference type="RefSeq" id="WP_006213271.1">
    <property type="nucleotide sequence ID" value="NZ_ANHZ02000001.1"/>
</dbReference>
<keyword evidence="5 7" id="KW-0456">Lyase</keyword>
<keyword evidence="10" id="KW-1185">Reference proteome</keyword>
<dbReference type="InterPro" id="IPR013785">
    <property type="entry name" value="Aldolase_TIM"/>
</dbReference>
<dbReference type="PANTHER" id="PTHR43375">
    <property type="entry name" value="OROTIDINE 5'-PHOSPHATE DECARBOXYLASE"/>
    <property type="match status" value="1"/>
</dbReference>
<dbReference type="InterPro" id="IPR001754">
    <property type="entry name" value="OMPdeCOase_dom"/>
</dbReference>
<evidence type="ECO:0000256" key="6">
    <source>
        <dbReference type="ARBA" id="ARBA00049157"/>
    </source>
</evidence>
<dbReference type="GO" id="GO:0006207">
    <property type="term" value="P:'de novo' pyrimidine nucleobase biosynthetic process"/>
    <property type="evidence" value="ECO:0007669"/>
    <property type="project" value="InterPro"/>
</dbReference>
<name>M2XZ10_9MICC</name>
<evidence type="ECO:0000256" key="2">
    <source>
        <dbReference type="ARBA" id="ARBA00008847"/>
    </source>
</evidence>
<dbReference type="STRING" id="71999.KPaMU14_05715"/>
<evidence type="ECO:0000256" key="7">
    <source>
        <dbReference type="HAMAP-Rule" id="MF_01215"/>
    </source>
</evidence>
<dbReference type="EMBL" id="ANHZ02000001">
    <property type="protein sequence ID" value="EME37928.1"/>
    <property type="molecule type" value="Genomic_DNA"/>
</dbReference>
<dbReference type="PANTHER" id="PTHR43375:SF1">
    <property type="entry name" value="OROTIDINE 5'-PHOSPHATE DECARBOXYLASE"/>
    <property type="match status" value="1"/>
</dbReference>
<dbReference type="HAMAP" id="MF_01215">
    <property type="entry name" value="OMPdecase_type2"/>
    <property type="match status" value="1"/>
</dbReference>
<evidence type="ECO:0000313" key="9">
    <source>
        <dbReference type="EMBL" id="EME37928.1"/>
    </source>
</evidence>
<evidence type="ECO:0000256" key="1">
    <source>
        <dbReference type="ARBA" id="ARBA00004861"/>
    </source>
</evidence>
<evidence type="ECO:0000256" key="3">
    <source>
        <dbReference type="ARBA" id="ARBA00022793"/>
    </source>
</evidence>
<dbReference type="Proteomes" id="UP000009877">
    <property type="component" value="Unassembled WGS sequence"/>
</dbReference>
<dbReference type="InterPro" id="IPR011995">
    <property type="entry name" value="OMPdecase_type-2"/>
</dbReference>
<dbReference type="InterPro" id="IPR011060">
    <property type="entry name" value="RibuloseP-bd_barrel"/>
</dbReference>
<evidence type="ECO:0000256" key="5">
    <source>
        <dbReference type="ARBA" id="ARBA00023239"/>
    </source>
</evidence>
<dbReference type="SUPFAM" id="SSF51366">
    <property type="entry name" value="Ribulose-phoshate binding barrel"/>
    <property type="match status" value="1"/>
</dbReference>
<dbReference type="GO" id="GO:0044205">
    <property type="term" value="P:'de novo' UMP biosynthetic process"/>
    <property type="evidence" value="ECO:0007669"/>
    <property type="project" value="UniProtKB-UniRule"/>
</dbReference>
<protein>
    <recommendedName>
        <fullName evidence="7">Orotidine 5'-phosphate decarboxylase</fullName>
        <ecNumber evidence="7">4.1.1.23</ecNumber>
    </recommendedName>
    <alternativeName>
        <fullName evidence="7">OMP decarboxylase</fullName>
        <shortName evidence="7">OMPDCase</shortName>
        <shortName evidence="7">OMPdecase</shortName>
    </alternativeName>
</protein>
<dbReference type="GO" id="GO:0004590">
    <property type="term" value="F:orotidine-5'-phosphate decarboxylase activity"/>
    <property type="evidence" value="ECO:0007669"/>
    <property type="project" value="UniProtKB-UniRule"/>
</dbReference>
<dbReference type="AlphaFoldDB" id="M2XZ10"/>
<dbReference type="Pfam" id="PF00215">
    <property type="entry name" value="OMPdecase"/>
    <property type="match status" value="1"/>
</dbReference>
<dbReference type="UniPathway" id="UPA00070">
    <property type="reaction ID" value="UER00120"/>
</dbReference>
<organism evidence="9 10">
    <name type="scientific">Kocuria palustris PEL</name>
    <dbReference type="NCBI Taxonomy" id="1236550"/>
    <lineage>
        <taxon>Bacteria</taxon>
        <taxon>Bacillati</taxon>
        <taxon>Actinomycetota</taxon>
        <taxon>Actinomycetes</taxon>
        <taxon>Micrococcales</taxon>
        <taxon>Micrococcaceae</taxon>
        <taxon>Kocuria</taxon>
    </lineage>
</organism>
<feature type="active site" description="Proton donor" evidence="7">
    <location>
        <position position="101"/>
    </location>
</feature>
<evidence type="ECO:0000256" key="4">
    <source>
        <dbReference type="ARBA" id="ARBA00022975"/>
    </source>
</evidence>
<comment type="pathway">
    <text evidence="1 7">Pyrimidine metabolism; UMP biosynthesis via de novo pathway; UMP from orotate: step 2/2.</text>
</comment>
<evidence type="ECO:0000259" key="8">
    <source>
        <dbReference type="SMART" id="SM00934"/>
    </source>
</evidence>
<proteinExistence type="inferred from homology"/>
<keyword evidence="4 7" id="KW-0665">Pyrimidine biosynthesis</keyword>
<comment type="caution">
    <text evidence="9">The sequence shown here is derived from an EMBL/GenBank/DDBJ whole genome shotgun (WGS) entry which is preliminary data.</text>
</comment>
<comment type="similarity">
    <text evidence="2 7">Belongs to the OMP decarboxylase family. Type 2 subfamily.</text>
</comment>
<comment type="catalytic activity">
    <reaction evidence="6 7">
        <text>orotidine 5'-phosphate + H(+) = UMP + CO2</text>
        <dbReference type="Rhea" id="RHEA:11596"/>
        <dbReference type="ChEBI" id="CHEBI:15378"/>
        <dbReference type="ChEBI" id="CHEBI:16526"/>
        <dbReference type="ChEBI" id="CHEBI:57538"/>
        <dbReference type="ChEBI" id="CHEBI:57865"/>
        <dbReference type="EC" id="4.1.1.23"/>
    </reaction>
</comment>
<keyword evidence="3 7" id="KW-0210">Decarboxylase</keyword>
<sequence length="302" mass="30484">MAEPAAPSFGTRAAAAIAEHGPLCVGIDAHPSLLEAWGLPQTPAGLLRFSIGVVEALEGRVAAIKPQVAWYEAYGSSGMGVLEQTLEACRQAGILSIADAKRGDIGSTMQAYARTWLAEESSLRADAVTLSPYLGAGALEPAFELAEATGRGTFVLALTSNPEGASVQHRGAPESVAAAVAEAVSQRNSGALSASEQVMPGEDSNYDRFVTGPHGLVVGATTGEAIAQVGVDLAGLDGLVLAPGYGAQGATAQDLGAMFAQVRGRVLVNSSRGILAVGPEPQALQGAVSAAQAELSPELSAA</sequence>
<gene>
    <name evidence="7" type="primary">pyrF</name>
    <name evidence="9" type="ORF">C884_00123</name>
</gene>
<accession>M2XZ10</accession>